<reference evidence="2 3" key="1">
    <citation type="submission" date="2024-04" db="EMBL/GenBank/DDBJ databases">
        <authorList>
            <person name="Fracassetti M."/>
        </authorList>
    </citation>
    <scope>NUCLEOTIDE SEQUENCE [LARGE SCALE GENOMIC DNA]</scope>
</reference>
<feature type="region of interest" description="Disordered" evidence="1">
    <location>
        <begin position="44"/>
        <end position="78"/>
    </location>
</feature>
<accession>A0AAV2CL86</accession>
<dbReference type="Proteomes" id="UP001497516">
    <property type="component" value="Chromosome 1"/>
</dbReference>
<keyword evidence="3" id="KW-1185">Reference proteome</keyword>
<evidence type="ECO:0000313" key="3">
    <source>
        <dbReference type="Proteomes" id="UP001497516"/>
    </source>
</evidence>
<proteinExistence type="predicted"/>
<evidence type="ECO:0000256" key="1">
    <source>
        <dbReference type="SAM" id="MobiDB-lite"/>
    </source>
</evidence>
<dbReference type="EMBL" id="OZ034813">
    <property type="protein sequence ID" value="CAL1356687.1"/>
    <property type="molecule type" value="Genomic_DNA"/>
</dbReference>
<sequence>MVNLHFPPQQPLTPKLSDLRSYDDDEVAIPTAGGRFISILEAADENAEDEDDSEEFQGFFFNPTHSSSMKAPPPLHASSTAVATILNRSHR</sequence>
<dbReference type="AlphaFoldDB" id="A0AAV2CL86"/>
<feature type="compositionally biased region" description="Acidic residues" evidence="1">
    <location>
        <begin position="44"/>
        <end position="55"/>
    </location>
</feature>
<gene>
    <name evidence="2" type="ORF">LTRI10_LOCUS4367</name>
</gene>
<organism evidence="2 3">
    <name type="scientific">Linum trigynum</name>
    <dbReference type="NCBI Taxonomy" id="586398"/>
    <lineage>
        <taxon>Eukaryota</taxon>
        <taxon>Viridiplantae</taxon>
        <taxon>Streptophyta</taxon>
        <taxon>Embryophyta</taxon>
        <taxon>Tracheophyta</taxon>
        <taxon>Spermatophyta</taxon>
        <taxon>Magnoliopsida</taxon>
        <taxon>eudicotyledons</taxon>
        <taxon>Gunneridae</taxon>
        <taxon>Pentapetalae</taxon>
        <taxon>rosids</taxon>
        <taxon>fabids</taxon>
        <taxon>Malpighiales</taxon>
        <taxon>Linaceae</taxon>
        <taxon>Linum</taxon>
    </lineage>
</organism>
<evidence type="ECO:0000313" key="2">
    <source>
        <dbReference type="EMBL" id="CAL1356687.1"/>
    </source>
</evidence>
<name>A0AAV2CL86_9ROSI</name>
<protein>
    <submittedName>
        <fullName evidence="2">Uncharacterized protein</fullName>
    </submittedName>
</protein>